<accession>A0AAV7WNL4</accession>
<keyword evidence="3" id="KW-1185">Reference proteome</keyword>
<evidence type="ECO:0008006" key="4">
    <source>
        <dbReference type="Google" id="ProtNLM"/>
    </source>
</evidence>
<evidence type="ECO:0000313" key="2">
    <source>
        <dbReference type="EMBL" id="KAJ1214331.1"/>
    </source>
</evidence>
<gene>
    <name evidence="2" type="ORF">NDU88_001950</name>
</gene>
<evidence type="ECO:0000256" key="1">
    <source>
        <dbReference type="SAM" id="MobiDB-lite"/>
    </source>
</evidence>
<reference evidence="2" key="1">
    <citation type="journal article" date="2022" name="bioRxiv">
        <title>Sequencing and chromosome-scale assembly of the giantPleurodeles waltlgenome.</title>
        <authorList>
            <person name="Brown T."/>
            <person name="Elewa A."/>
            <person name="Iarovenko S."/>
            <person name="Subramanian E."/>
            <person name="Araus A.J."/>
            <person name="Petzold A."/>
            <person name="Susuki M."/>
            <person name="Suzuki K.-i.T."/>
            <person name="Hayashi T."/>
            <person name="Toyoda A."/>
            <person name="Oliveira C."/>
            <person name="Osipova E."/>
            <person name="Leigh N.D."/>
            <person name="Simon A."/>
            <person name="Yun M.H."/>
        </authorList>
    </citation>
    <scope>NUCLEOTIDE SEQUENCE</scope>
    <source>
        <strain evidence="2">20211129_DDA</strain>
        <tissue evidence="2">Liver</tissue>
    </source>
</reference>
<dbReference type="AlphaFoldDB" id="A0AAV7WNL4"/>
<evidence type="ECO:0000313" key="3">
    <source>
        <dbReference type="Proteomes" id="UP001066276"/>
    </source>
</evidence>
<feature type="region of interest" description="Disordered" evidence="1">
    <location>
        <begin position="37"/>
        <end position="66"/>
    </location>
</feature>
<protein>
    <recommendedName>
        <fullName evidence="4">Secreted protein</fullName>
    </recommendedName>
</protein>
<name>A0AAV7WNL4_PLEWA</name>
<sequence>MRSVAPVGGAALTLPLSLQFGGGAPVGGASEVPELREMQNMKGIQKNRAHGHRADPPPQAARSRLPGGTCCCLFADPGLE</sequence>
<comment type="caution">
    <text evidence="2">The sequence shown here is derived from an EMBL/GenBank/DDBJ whole genome shotgun (WGS) entry which is preliminary data.</text>
</comment>
<dbReference type="EMBL" id="JANPWB010000001">
    <property type="protein sequence ID" value="KAJ1214331.1"/>
    <property type="molecule type" value="Genomic_DNA"/>
</dbReference>
<dbReference type="Proteomes" id="UP001066276">
    <property type="component" value="Chromosome 1_1"/>
</dbReference>
<organism evidence="2 3">
    <name type="scientific">Pleurodeles waltl</name>
    <name type="common">Iberian ribbed newt</name>
    <dbReference type="NCBI Taxonomy" id="8319"/>
    <lineage>
        <taxon>Eukaryota</taxon>
        <taxon>Metazoa</taxon>
        <taxon>Chordata</taxon>
        <taxon>Craniata</taxon>
        <taxon>Vertebrata</taxon>
        <taxon>Euteleostomi</taxon>
        <taxon>Amphibia</taxon>
        <taxon>Batrachia</taxon>
        <taxon>Caudata</taxon>
        <taxon>Salamandroidea</taxon>
        <taxon>Salamandridae</taxon>
        <taxon>Pleurodelinae</taxon>
        <taxon>Pleurodeles</taxon>
    </lineage>
</organism>
<proteinExistence type="predicted"/>